<evidence type="ECO:0000256" key="6">
    <source>
        <dbReference type="ARBA" id="ARBA00048212"/>
    </source>
</evidence>
<dbReference type="Gene3D" id="3.20.10.10">
    <property type="entry name" value="D-amino Acid Aminotransferase, subunit A, domain 2"/>
    <property type="match status" value="1"/>
</dbReference>
<evidence type="ECO:0000256" key="3">
    <source>
        <dbReference type="ARBA" id="ARBA00005072"/>
    </source>
</evidence>
<dbReference type="InterPro" id="IPR043131">
    <property type="entry name" value="BCAT-like_N"/>
</dbReference>
<dbReference type="Pfam" id="PF01063">
    <property type="entry name" value="Aminotran_4"/>
    <property type="match status" value="1"/>
</dbReference>
<dbReference type="EC" id="2.6.1.42" evidence="5"/>
<evidence type="ECO:0000256" key="5">
    <source>
        <dbReference type="ARBA" id="ARBA00013053"/>
    </source>
</evidence>
<evidence type="ECO:0000256" key="4">
    <source>
        <dbReference type="ARBA" id="ARBA00009320"/>
    </source>
</evidence>
<organism evidence="9 10">
    <name type="scientific">Archangium lansingense</name>
    <dbReference type="NCBI Taxonomy" id="2995310"/>
    <lineage>
        <taxon>Bacteria</taxon>
        <taxon>Pseudomonadati</taxon>
        <taxon>Myxococcota</taxon>
        <taxon>Myxococcia</taxon>
        <taxon>Myxococcales</taxon>
        <taxon>Cystobacterineae</taxon>
        <taxon>Archangiaceae</taxon>
        <taxon>Archangium</taxon>
    </lineage>
</organism>
<dbReference type="GO" id="GO:0008483">
    <property type="term" value="F:transaminase activity"/>
    <property type="evidence" value="ECO:0007669"/>
    <property type="project" value="UniProtKB-KW"/>
</dbReference>
<comment type="catalytic activity">
    <reaction evidence="8">
        <text>L-leucine + 2-oxoglutarate = 4-methyl-2-oxopentanoate + L-glutamate</text>
        <dbReference type="Rhea" id="RHEA:18321"/>
        <dbReference type="ChEBI" id="CHEBI:16810"/>
        <dbReference type="ChEBI" id="CHEBI:17865"/>
        <dbReference type="ChEBI" id="CHEBI:29985"/>
        <dbReference type="ChEBI" id="CHEBI:57427"/>
        <dbReference type="EC" id="2.6.1.42"/>
    </reaction>
</comment>
<comment type="pathway">
    <text evidence="1">Amino-acid biosynthesis; L-isoleucine biosynthesis; L-isoleucine from 2-oxobutanoate: step 4/4.</text>
</comment>
<comment type="catalytic activity">
    <reaction evidence="7">
        <text>L-isoleucine + 2-oxoglutarate = (S)-3-methyl-2-oxopentanoate + L-glutamate</text>
        <dbReference type="Rhea" id="RHEA:24801"/>
        <dbReference type="ChEBI" id="CHEBI:16810"/>
        <dbReference type="ChEBI" id="CHEBI:29985"/>
        <dbReference type="ChEBI" id="CHEBI:35146"/>
        <dbReference type="ChEBI" id="CHEBI:58045"/>
        <dbReference type="EC" id="2.6.1.42"/>
    </reaction>
</comment>
<dbReference type="InterPro" id="IPR001544">
    <property type="entry name" value="Aminotrans_IV"/>
</dbReference>
<comment type="similarity">
    <text evidence="4">Belongs to the class-IV pyridoxal-phosphate-dependent aminotransferase family.</text>
</comment>
<keyword evidence="10" id="KW-1185">Reference proteome</keyword>
<dbReference type="InterPro" id="IPR050571">
    <property type="entry name" value="Class-IV_PLP-Dep_Aminotrnsfr"/>
</dbReference>
<accession>A0ABT4AHZ2</accession>
<evidence type="ECO:0000256" key="2">
    <source>
        <dbReference type="ARBA" id="ARBA00004931"/>
    </source>
</evidence>
<name>A0ABT4AHZ2_9BACT</name>
<dbReference type="RefSeq" id="WP_267539855.1">
    <property type="nucleotide sequence ID" value="NZ_JAPNKA010000001.1"/>
</dbReference>
<sequence length="289" mass="32026">MSVVYLNGQFLPSHEARIPVDDRGFLFGDGVYEVTRALGGRLFAEEAHWRRLESGLAQLRIQPPPDFTREHVRALSERLLAENGLTGGEATVYMQVTRGAAPRTHAFPPAGTAATVYLAASSFQIPWEMRQRGVSAVTLPDLRWARCDIKTVNLLPNILAKQQAKEAGAWEAVLVRDGVVTEGASTTVMVVMEDTLFTHPKGHHILPSVTRDVVLELARDMQLHVVERPVRLDERPRWEELLLVGTTTDVQPVVSLDGQPVGEGRRGPMALQLQQALYQYMGVPWPVGD</sequence>
<evidence type="ECO:0000256" key="1">
    <source>
        <dbReference type="ARBA" id="ARBA00004824"/>
    </source>
</evidence>
<dbReference type="Gene3D" id="3.30.470.10">
    <property type="match status" value="1"/>
</dbReference>
<keyword evidence="9" id="KW-0808">Transferase</keyword>
<dbReference type="EMBL" id="JAPNKA010000001">
    <property type="protein sequence ID" value="MCY1081250.1"/>
    <property type="molecule type" value="Genomic_DNA"/>
</dbReference>
<dbReference type="PANTHER" id="PTHR42743:SF11">
    <property type="entry name" value="AMINODEOXYCHORISMATE LYASE"/>
    <property type="match status" value="1"/>
</dbReference>
<keyword evidence="9" id="KW-0032">Aminotransferase</keyword>
<proteinExistence type="inferred from homology"/>
<dbReference type="Proteomes" id="UP001207654">
    <property type="component" value="Unassembled WGS sequence"/>
</dbReference>
<comment type="catalytic activity">
    <reaction evidence="6">
        <text>L-valine + 2-oxoglutarate = 3-methyl-2-oxobutanoate + L-glutamate</text>
        <dbReference type="Rhea" id="RHEA:24813"/>
        <dbReference type="ChEBI" id="CHEBI:11851"/>
        <dbReference type="ChEBI" id="CHEBI:16810"/>
        <dbReference type="ChEBI" id="CHEBI:29985"/>
        <dbReference type="ChEBI" id="CHEBI:57762"/>
        <dbReference type="EC" id="2.6.1.42"/>
    </reaction>
</comment>
<dbReference type="InterPro" id="IPR036038">
    <property type="entry name" value="Aminotransferase-like"/>
</dbReference>
<comment type="pathway">
    <text evidence="2">Amino-acid biosynthesis; L-valine biosynthesis; L-valine from pyruvate: step 4/4.</text>
</comment>
<dbReference type="PANTHER" id="PTHR42743">
    <property type="entry name" value="AMINO-ACID AMINOTRANSFERASE"/>
    <property type="match status" value="1"/>
</dbReference>
<comment type="caution">
    <text evidence="9">The sequence shown here is derived from an EMBL/GenBank/DDBJ whole genome shotgun (WGS) entry which is preliminary data.</text>
</comment>
<protein>
    <recommendedName>
        <fullName evidence="5">branched-chain-amino-acid transaminase</fullName>
        <ecNumber evidence="5">2.6.1.42</ecNumber>
    </recommendedName>
</protein>
<dbReference type="SUPFAM" id="SSF56752">
    <property type="entry name" value="D-aminoacid aminotransferase-like PLP-dependent enzymes"/>
    <property type="match status" value="1"/>
</dbReference>
<gene>
    <name evidence="9" type="ORF">OV287_43040</name>
</gene>
<dbReference type="InterPro" id="IPR043132">
    <property type="entry name" value="BCAT-like_C"/>
</dbReference>
<evidence type="ECO:0000256" key="8">
    <source>
        <dbReference type="ARBA" id="ARBA00049229"/>
    </source>
</evidence>
<reference evidence="9 10" key="1">
    <citation type="submission" date="2022-11" db="EMBL/GenBank/DDBJ databases">
        <title>Minimal conservation of predation-associated metabolite biosynthetic gene clusters underscores biosynthetic potential of Myxococcota including descriptions for ten novel species: Archangium lansinium sp. nov., Myxococcus landrumus sp. nov., Nannocystis bai.</title>
        <authorList>
            <person name="Ahearne A."/>
            <person name="Stevens C."/>
            <person name="Phillips K."/>
        </authorList>
    </citation>
    <scope>NUCLEOTIDE SEQUENCE [LARGE SCALE GENOMIC DNA]</scope>
    <source>
        <strain evidence="9 10">MIWBW</strain>
    </source>
</reference>
<evidence type="ECO:0000313" key="9">
    <source>
        <dbReference type="EMBL" id="MCY1081250.1"/>
    </source>
</evidence>
<comment type="pathway">
    <text evidence="3">Amino-acid biosynthesis; L-leucine biosynthesis; L-leucine from 3-methyl-2-oxobutanoate: step 4/4.</text>
</comment>
<evidence type="ECO:0000313" key="10">
    <source>
        <dbReference type="Proteomes" id="UP001207654"/>
    </source>
</evidence>
<evidence type="ECO:0000256" key="7">
    <source>
        <dbReference type="ARBA" id="ARBA00048798"/>
    </source>
</evidence>